<dbReference type="Gene3D" id="1.10.287.110">
    <property type="entry name" value="DnaJ domain"/>
    <property type="match status" value="1"/>
</dbReference>
<dbReference type="GO" id="GO:0045717">
    <property type="term" value="P:negative regulation of fatty acid biosynthetic process"/>
    <property type="evidence" value="ECO:0007669"/>
    <property type="project" value="TreeGrafter"/>
</dbReference>
<dbReference type="Proteomes" id="UP000275408">
    <property type="component" value="Unassembled WGS sequence"/>
</dbReference>
<dbReference type="PROSITE" id="PS50082">
    <property type="entry name" value="WD_REPEATS_2"/>
    <property type="match status" value="2"/>
</dbReference>
<sequence>MCSTMAAPAAPPNSESDEVDELFSRFMSEVKEIEKRDSVLTGPQQIERLTRPGSTYFNLNPYEVLQLPTDAKEEIIRKQYRKLSFLVHPDKNRDDSDRAQKAFEAVSNAHQLLLDNDRMKKVHEILEEAQAMVKANLKEKKKQARKEGREKIEEEEDPDKLSKLVHSTTVKLFADYEIKRRAQEEKDTELRKRQREQEIAEEEATKKKKEWEKQWEYELLPLKKEIRRIHFWLTGVCGEDIYIDLITFRTRPSRELSREDFNSINLLLKGLDSKQSSRVILDVLIVWSGMKMENDLNAILWDPLRRHKKCCIKTGHSGNIFSVKIGARIIATAAADAKVQIHTVETQETSQVYKCHIGRVKRLATAPDTPYMLWSASEDGTIRQFDLRQPHNCNTSSKNCKNVLINLNIYVGAMAEAKCLAINPLQPELLAVGCNDPFVRLYDHRMLASYSLSAEVKRPSSGNSSCTEDLKLPPGCVQYFAPGHLPPQLSKDSRRRFRAYVATYVNFSPNGCELIANLGGEQIYLFDIKRHRKAMRYQGFNGLCSSPTSNGVVKNVVGNFGIPSGKNGFLNSLNGSTNGYKVPALNGKKTVSEKRSSKPISGCSYSTNTSQQLPLKALQLKEKGNDAFCQQQFWTAVNLYNEAIVHASDSAVLYANRAAAYIKRAWDGDIYAALRDCYRALGLDPNHTKAHFRQARCLYELHWFQEALSCLNHFKLKFPEQAEGSAAKTLERDIRAAAFAETCENSEGESNAQSEPLPNRRRRRPSIVSDQEKEFRAGALDYDRRFCGHCNTTTDIKESNFFGNNGQFIVAGSDDGSFFMWDKETTNLVRVLKGDDSIVNCLQPHPSMCLLATSGIDPVIRLWSPCPRSGDIQDRLIDEVEAAARANQRRMNADPLEVMLMNMGYRSRFTMGEGSDEDDTETPIQCRTS</sequence>
<dbReference type="PRINTS" id="PR00625">
    <property type="entry name" value="JDOMAIN"/>
</dbReference>
<evidence type="ECO:0000259" key="5">
    <source>
        <dbReference type="PROSITE" id="PS50076"/>
    </source>
</evidence>
<dbReference type="InterPro" id="IPR019734">
    <property type="entry name" value="TPR_rpt"/>
</dbReference>
<feature type="region of interest" description="Disordered" evidence="4">
    <location>
        <begin position="184"/>
        <end position="203"/>
    </location>
</feature>
<dbReference type="InterPro" id="IPR015943">
    <property type="entry name" value="WD40/YVTN_repeat-like_dom_sf"/>
</dbReference>
<dbReference type="Gene3D" id="2.130.10.10">
    <property type="entry name" value="YVTN repeat-like/Quinoprotein amine dehydrogenase"/>
    <property type="match status" value="2"/>
</dbReference>
<dbReference type="AlphaFoldDB" id="A0A3M6UPN2"/>
<proteinExistence type="predicted"/>
<protein>
    <recommendedName>
        <fullName evidence="5">J domain-containing protein</fullName>
    </recommendedName>
</protein>
<dbReference type="SUPFAM" id="SSF50978">
    <property type="entry name" value="WD40 repeat-like"/>
    <property type="match status" value="1"/>
</dbReference>
<dbReference type="Gene3D" id="1.25.40.10">
    <property type="entry name" value="Tetratricopeptide repeat domain"/>
    <property type="match status" value="1"/>
</dbReference>
<organism evidence="6 7">
    <name type="scientific">Pocillopora damicornis</name>
    <name type="common">Cauliflower coral</name>
    <name type="synonym">Millepora damicornis</name>
    <dbReference type="NCBI Taxonomy" id="46731"/>
    <lineage>
        <taxon>Eukaryota</taxon>
        <taxon>Metazoa</taxon>
        <taxon>Cnidaria</taxon>
        <taxon>Anthozoa</taxon>
        <taxon>Hexacorallia</taxon>
        <taxon>Scleractinia</taxon>
        <taxon>Astrocoeniina</taxon>
        <taxon>Pocilloporidae</taxon>
        <taxon>Pocillopora</taxon>
    </lineage>
</organism>
<evidence type="ECO:0000256" key="3">
    <source>
        <dbReference type="PROSITE-ProRule" id="PRU00221"/>
    </source>
</evidence>
<dbReference type="Pfam" id="PF00400">
    <property type="entry name" value="WD40"/>
    <property type="match status" value="3"/>
</dbReference>
<dbReference type="SMART" id="SM00271">
    <property type="entry name" value="DnaJ"/>
    <property type="match status" value="1"/>
</dbReference>
<keyword evidence="7" id="KW-1185">Reference proteome</keyword>
<feature type="repeat" description="WD" evidence="3">
    <location>
        <begin position="802"/>
        <end position="831"/>
    </location>
</feature>
<keyword evidence="1 3" id="KW-0853">WD repeat</keyword>
<dbReference type="SMART" id="SM00028">
    <property type="entry name" value="TPR"/>
    <property type="match status" value="3"/>
</dbReference>
<dbReference type="GO" id="GO:0080008">
    <property type="term" value="C:Cul4-RING E3 ubiquitin ligase complex"/>
    <property type="evidence" value="ECO:0007669"/>
    <property type="project" value="TreeGrafter"/>
</dbReference>
<dbReference type="InterPro" id="IPR011990">
    <property type="entry name" value="TPR-like_helical_dom_sf"/>
</dbReference>
<reference evidence="6 7" key="1">
    <citation type="journal article" date="2018" name="Sci. Rep.">
        <title>Comparative analysis of the Pocillopora damicornis genome highlights role of immune system in coral evolution.</title>
        <authorList>
            <person name="Cunning R."/>
            <person name="Bay R.A."/>
            <person name="Gillette P."/>
            <person name="Baker A.C."/>
            <person name="Traylor-Knowles N."/>
        </authorList>
    </citation>
    <scope>NUCLEOTIDE SEQUENCE [LARGE SCALE GENOMIC DNA]</scope>
    <source>
        <strain evidence="6">RSMAS</strain>
        <tissue evidence="6">Whole animal</tissue>
    </source>
</reference>
<dbReference type="InterPro" id="IPR001680">
    <property type="entry name" value="WD40_rpt"/>
</dbReference>
<dbReference type="SUPFAM" id="SSF46565">
    <property type="entry name" value="Chaperone J-domain"/>
    <property type="match status" value="1"/>
</dbReference>
<feature type="repeat" description="WD" evidence="3">
    <location>
        <begin position="832"/>
        <end position="864"/>
    </location>
</feature>
<feature type="domain" description="J" evidence="5">
    <location>
        <begin position="60"/>
        <end position="127"/>
    </location>
</feature>
<dbReference type="InterPro" id="IPR001623">
    <property type="entry name" value="DnaJ_domain"/>
</dbReference>
<feature type="compositionally biased region" description="Polar residues" evidence="4">
    <location>
        <begin position="743"/>
        <end position="756"/>
    </location>
</feature>
<gene>
    <name evidence="6" type="ORF">pdam_00013305</name>
</gene>
<dbReference type="SUPFAM" id="SSF48452">
    <property type="entry name" value="TPR-like"/>
    <property type="match status" value="1"/>
</dbReference>
<dbReference type="CDD" id="cd06257">
    <property type="entry name" value="DnaJ"/>
    <property type="match status" value="1"/>
</dbReference>
<comment type="caution">
    <text evidence="6">The sequence shown here is derived from an EMBL/GenBank/DDBJ whole genome shotgun (WGS) entry which is preliminary data.</text>
</comment>
<feature type="region of interest" description="Disordered" evidence="4">
    <location>
        <begin position="910"/>
        <end position="929"/>
    </location>
</feature>
<dbReference type="PANTHER" id="PTHR15574">
    <property type="entry name" value="WD REPEAT DOMAIN-CONTAINING FAMILY"/>
    <property type="match status" value="1"/>
</dbReference>
<dbReference type="InterPro" id="IPR045151">
    <property type="entry name" value="DCAF8"/>
</dbReference>
<name>A0A3M6UPN2_POCDA</name>
<accession>A0A3M6UPN2</accession>
<feature type="region of interest" description="Disordered" evidence="4">
    <location>
        <begin position="138"/>
        <end position="160"/>
    </location>
</feature>
<dbReference type="STRING" id="46731.A0A3M6UPN2"/>
<dbReference type="EMBL" id="RCHS01001045">
    <property type="protein sequence ID" value="RMX55494.1"/>
    <property type="molecule type" value="Genomic_DNA"/>
</dbReference>
<dbReference type="GO" id="GO:0005737">
    <property type="term" value="C:cytoplasm"/>
    <property type="evidence" value="ECO:0007669"/>
    <property type="project" value="TreeGrafter"/>
</dbReference>
<feature type="region of interest" description="Disordered" evidence="4">
    <location>
        <begin position="742"/>
        <end position="769"/>
    </location>
</feature>
<dbReference type="PROSITE" id="PS50076">
    <property type="entry name" value="DNAJ_2"/>
    <property type="match status" value="1"/>
</dbReference>
<dbReference type="Pfam" id="PF00226">
    <property type="entry name" value="DnaJ"/>
    <property type="match status" value="1"/>
</dbReference>
<dbReference type="PANTHER" id="PTHR15574:SF40">
    <property type="entry name" value="WD AND TETRATRICOPEPTIDE REPEATS PROTEIN 1"/>
    <property type="match status" value="1"/>
</dbReference>
<dbReference type="InterPro" id="IPR036869">
    <property type="entry name" value="J_dom_sf"/>
</dbReference>
<evidence type="ECO:0000256" key="4">
    <source>
        <dbReference type="SAM" id="MobiDB-lite"/>
    </source>
</evidence>
<evidence type="ECO:0000313" key="6">
    <source>
        <dbReference type="EMBL" id="RMX55494.1"/>
    </source>
</evidence>
<evidence type="ECO:0000256" key="1">
    <source>
        <dbReference type="ARBA" id="ARBA00022574"/>
    </source>
</evidence>
<evidence type="ECO:0000313" key="7">
    <source>
        <dbReference type="Proteomes" id="UP000275408"/>
    </source>
</evidence>
<dbReference type="OrthoDB" id="342454at2759"/>
<evidence type="ECO:0000256" key="2">
    <source>
        <dbReference type="ARBA" id="ARBA00022737"/>
    </source>
</evidence>
<keyword evidence="2" id="KW-0677">Repeat</keyword>
<dbReference type="InterPro" id="IPR036322">
    <property type="entry name" value="WD40_repeat_dom_sf"/>
</dbReference>
<dbReference type="SMART" id="SM00320">
    <property type="entry name" value="WD40"/>
    <property type="match status" value="6"/>
</dbReference>